<dbReference type="Gene3D" id="4.10.240.10">
    <property type="entry name" value="Zn(2)-C6 fungal-type DNA-binding domain"/>
    <property type="match status" value="1"/>
</dbReference>
<dbReference type="Pfam" id="PF00172">
    <property type="entry name" value="Zn_clus"/>
    <property type="match status" value="1"/>
</dbReference>
<dbReference type="SMART" id="SM00066">
    <property type="entry name" value="GAL4"/>
    <property type="match status" value="1"/>
</dbReference>
<feature type="region of interest" description="Disordered" evidence="1">
    <location>
        <begin position="1"/>
        <end position="33"/>
    </location>
</feature>
<dbReference type="GO" id="GO:0000981">
    <property type="term" value="F:DNA-binding transcription factor activity, RNA polymerase II-specific"/>
    <property type="evidence" value="ECO:0007669"/>
    <property type="project" value="InterPro"/>
</dbReference>
<proteinExistence type="predicted"/>
<accession>A0A9W8L0R7</accession>
<dbReference type="Proteomes" id="UP001151518">
    <property type="component" value="Unassembled WGS sequence"/>
</dbReference>
<feature type="compositionally biased region" description="Polar residues" evidence="1">
    <location>
        <begin position="1"/>
        <end position="31"/>
    </location>
</feature>
<dbReference type="InterPro" id="IPR036864">
    <property type="entry name" value="Zn2-C6_fun-type_DNA-bd_sf"/>
</dbReference>
<evidence type="ECO:0000256" key="1">
    <source>
        <dbReference type="SAM" id="MobiDB-lite"/>
    </source>
</evidence>
<feature type="region of interest" description="Disordered" evidence="1">
    <location>
        <begin position="93"/>
        <end position="129"/>
    </location>
</feature>
<name>A0A9W8L0R7_9FUNG</name>
<dbReference type="PROSITE" id="PS50048">
    <property type="entry name" value="ZN2_CY6_FUNGAL_2"/>
    <property type="match status" value="1"/>
</dbReference>
<dbReference type="AlphaFoldDB" id="A0A9W8L0R7"/>
<feature type="compositionally biased region" description="Polar residues" evidence="1">
    <location>
        <begin position="119"/>
        <end position="129"/>
    </location>
</feature>
<gene>
    <name evidence="3" type="ORF">GGI25_000966</name>
</gene>
<evidence type="ECO:0000313" key="3">
    <source>
        <dbReference type="EMBL" id="KAJ2680077.1"/>
    </source>
</evidence>
<dbReference type="OrthoDB" id="2123952at2759"/>
<sequence length="533" mass="54808">MSSLAADETSQLSQDTTVPSSTSTEALSDSPSAGADMLHLLDADFPSDVPLLRSCENCRRKKRKCSGTKPTCTRCKAQGETCLYRPTARYFKPRASGSGSSHRHSGTTKKRASVGHVSPASNGAMSSKSRFHYTNGSADSCNDSRRPRAMSAVAAAALGSVPGNHMRQHAVQDGSQQLGFGMATLAPADLMLNTTMAGTPTDILLTPSTPSYAHLGSARAEALQQAAHFSKYQNDQQQQYIQMQQQQRKMGFGNSSNSSSSGGLAYMVPPVGDEDMSGASSMYYASPSSNSTPPNMLLNMEFSFGQQPSAPILLSSMAASMSGTTAIASPTSVSAQQQLLYPQNVVGPVSGIALSSTPGVVSSPKPMVADGDLVALLSGTMGGQQSAASAMKASSASMGAAGTCGPLMYSPPLSAMSLGTGLSCSPSLPDYTASYPLYPTTTAAVAAAVVAASGGLWSAADEMGTLLAPHSASLEQQPTYNSTSQLKMSAADGGMGSSVASLNTDTSANSLMAGAGLDLILPQSKNLFSEWLA</sequence>
<comment type="caution">
    <text evidence="3">The sequence shown here is derived from an EMBL/GenBank/DDBJ whole genome shotgun (WGS) entry which is preliminary data.</text>
</comment>
<dbReference type="SUPFAM" id="SSF57701">
    <property type="entry name" value="Zn2/Cys6 DNA-binding domain"/>
    <property type="match status" value="1"/>
</dbReference>
<reference evidence="3" key="1">
    <citation type="submission" date="2022-07" db="EMBL/GenBank/DDBJ databases">
        <title>Phylogenomic reconstructions and comparative analyses of Kickxellomycotina fungi.</title>
        <authorList>
            <person name="Reynolds N.K."/>
            <person name="Stajich J.E."/>
            <person name="Barry K."/>
            <person name="Grigoriev I.V."/>
            <person name="Crous P."/>
            <person name="Smith M.E."/>
        </authorList>
    </citation>
    <scope>NUCLEOTIDE SEQUENCE</scope>
    <source>
        <strain evidence="3">NRRL 3115</strain>
    </source>
</reference>
<dbReference type="InterPro" id="IPR001138">
    <property type="entry name" value="Zn2Cys6_DnaBD"/>
</dbReference>
<protein>
    <recommendedName>
        <fullName evidence="2">Zn(2)-C6 fungal-type domain-containing protein</fullName>
    </recommendedName>
</protein>
<organism evidence="3 4">
    <name type="scientific">Coemansia spiralis</name>
    <dbReference type="NCBI Taxonomy" id="417178"/>
    <lineage>
        <taxon>Eukaryota</taxon>
        <taxon>Fungi</taxon>
        <taxon>Fungi incertae sedis</taxon>
        <taxon>Zoopagomycota</taxon>
        <taxon>Kickxellomycotina</taxon>
        <taxon>Kickxellomycetes</taxon>
        <taxon>Kickxellales</taxon>
        <taxon>Kickxellaceae</taxon>
        <taxon>Coemansia</taxon>
    </lineage>
</organism>
<dbReference type="GO" id="GO:0008270">
    <property type="term" value="F:zinc ion binding"/>
    <property type="evidence" value="ECO:0007669"/>
    <property type="project" value="InterPro"/>
</dbReference>
<dbReference type="EMBL" id="JANBTW010000007">
    <property type="protein sequence ID" value="KAJ2680077.1"/>
    <property type="molecule type" value="Genomic_DNA"/>
</dbReference>
<feature type="compositionally biased region" description="Basic residues" evidence="1">
    <location>
        <begin position="101"/>
        <end position="113"/>
    </location>
</feature>
<evidence type="ECO:0000313" key="4">
    <source>
        <dbReference type="Proteomes" id="UP001151518"/>
    </source>
</evidence>
<feature type="domain" description="Zn(2)-C6 fungal-type" evidence="2">
    <location>
        <begin position="54"/>
        <end position="84"/>
    </location>
</feature>
<dbReference type="PROSITE" id="PS00463">
    <property type="entry name" value="ZN2_CY6_FUNGAL_1"/>
    <property type="match status" value="1"/>
</dbReference>
<dbReference type="CDD" id="cd00067">
    <property type="entry name" value="GAL4"/>
    <property type="match status" value="1"/>
</dbReference>
<evidence type="ECO:0000259" key="2">
    <source>
        <dbReference type="PROSITE" id="PS50048"/>
    </source>
</evidence>